<evidence type="ECO:0000256" key="1">
    <source>
        <dbReference type="SAM" id="SignalP"/>
    </source>
</evidence>
<dbReference type="AlphaFoldDB" id="A0AAW0LV93"/>
<keyword evidence="3" id="KW-1185">Reference proteome</keyword>
<feature type="chain" id="PRO_5043687692" evidence="1">
    <location>
        <begin position="26"/>
        <end position="128"/>
    </location>
</feature>
<reference evidence="2 3" key="1">
    <citation type="journal article" date="2018" name="Sci. Data">
        <title>The draft genome sequence of cork oak.</title>
        <authorList>
            <person name="Ramos A.M."/>
            <person name="Usie A."/>
            <person name="Barbosa P."/>
            <person name="Barros P.M."/>
            <person name="Capote T."/>
            <person name="Chaves I."/>
            <person name="Simoes F."/>
            <person name="Abreu I."/>
            <person name="Carrasquinho I."/>
            <person name="Faro C."/>
            <person name="Guimaraes J.B."/>
            <person name="Mendonca D."/>
            <person name="Nobrega F."/>
            <person name="Rodrigues L."/>
            <person name="Saibo N.J.M."/>
            <person name="Varela M.C."/>
            <person name="Egas C."/>
            <person name="Matos J."/>
            <person name="Miguel C.M."/>
            <person name="Oliveira M.M."/>
            <person name="Ricardo C.P."/>
            <person name="Goncalves S."/>
        </authorList>
    </citation>
    <scope>NUCLEOTIDE SEQUENCE [LARGE SCALE GENOMIC DNA]</scope>
    <source>
        <strain evidence="3">cv. HL8</strain>
    </source>
</reference>
<feature type="signal peptide" evidence="1">
    <location>
        <begin position="1"/>
        <end position="25"/>
    </location>
</feature>
<dbReference type="Proteomes" id="UP000237347">
    <property type="component" value="Unassembled WGS sequence"/>
</dbReference>
<evidence type="ECO:0000313" key="3">
    <source>
        <dbReference type="Proteomes" id="UP000237347"/>
    </source>
</evidence>
<organism evidence="2 3">
    <name type="scientific">Quercus suber</name>
    <name type="common">Cork oak</name>
    <dbReference type="NCBI Taxonomy" id="58331"/>
    <lineage>
        <taxon>Eukaryota</taxon>
        <taxon>Viridiplantae</taxon>
        <taxon>Streptophyta</taxon>
        <taxon>Embryophyta</taxon>
        <taxon>Tracheophyta</taxon>
        <taxon>Spermatophyta</taxon>
        <taxon>Magnoliopsida</taxon>
        <taxon>eudicotyledons</taxon>
        <taxon>Gunneridae</taxon>
        <taxon>Pentapetalae</taxon>
        <taxon>rosids</taxon>
        <taxon>fabids</taxon>
        <taxon>Fagales</taxon>
        <taxon>Fagaceae</taxon>
        <taxon>Quercus</taxon>
    </lineage>
</organism>
<sequence length="128" mass="14494">MIVISPLLHMLRANLLLTLLISCVGKNEKNRRKLESHVAQIILATSRKDVSLSENGVGKMLSSRTERPLYMFNGFAQGVGDKDYINGHEVVLSTNTKLPYVEKLPPYTTWIFLDRYDEVIPLHLGLLD</sequence>
<evidence type="ECO:0000313" key="2">
    <source>
        <dbReference type="EMBL" id="KAK7854346.1"/>
    </source>
</evidence>
<keyword evidence="1" id="KW-0732">Signal</keyword>
<protein>
    <submittedName>
        <fullName evidence="2">Histone-lysine n-methyltransferase eza1</fullName>
    </submittedName>
</protein>
<name>A0AAW0LV93_QUESU</name>
<accession>A0AAW0LV93</accession>
<dbReference type="EMBL" id="PKMF04000056">
    <property type="protein sequence ID" value="KAK7854346.1"/>
    <property type="molecule type" value="Genomic_DNA"/>
</dbReference>
<gene>
    <name evidence="2" type="primary">EZA1_1</name>
    <name evidence="2" type="ORF">CFP56_032598</name>
</gene>
<comment type="caution">
    <text evidence="2">The sequence shown here is derived from an EMBL/GenBank/DDBJ whole genome shotgun (WGS) entry which is preliminary data.</text>
</comment>
<proteinExistence type="predicted"/>